<protein>
    <submittedName>
        <fullName evidence="3">Uncharacterized protein</fullName>
    </submittedName>
</protein>
<dbReference type="EMBL" id="WMZR01000010">
    <property type="protein sequence ID" value="MTS51668.1"/>
    <property type="molecule type" value="Genomic_DNA"/>
</dbReference>
<proteinExistence type="predicted"/>
<dbReference type="Proteomes" id="UP000449193">
    <property type="component" value="Unassembled WGS sequence"/>
</dbReference>
<feature type="compositionally biased region" description="Low complexity" evidence="1">
    <location>
        <begin position="159"/>
        <end position="173"/>
    </location>
</feature>
<accession>A0A6I3Q716</accession>
<evidence type="ECO:0000256" key="1">
    <source>
        <dbReference type="SAM" id="MobiDB-lite"/>
    </source>
</evidence>
<feature type="transmembrane region" description="Helical" evidence="2">
    <location>
        <begin position="7"/>
        <end position="29"/>
    </location>
</feature>
<dbReference type="RefSeq" id="WP_155201242.1">
    <property type="nucleotide sequence ID" value="NZ_WMZL01000008.1"/>
</dbReference>
<feature type="compositionally biased region" description="Low complexity" evidence="1">
    <location>
        <begin position="135"/>
        <end position="152"/>
    </location>
</feature>
<name>A0A6I3Q716_9FIRM</name>
<sequence length="262" mass="27263">MTKTKKILLAVVPVFVVLAIEAGIALWAFRPVQIACDDESVSAVTVLGRAWLPLEGVPSERVVTIDTTSLSITTATPVDESKIREAAIDATVQELEAKYSTQLAELEAQIDETNQRLATAQAQLERREADEAAAAKRAAQQKAAAQQAANNAGTGGAGSAPTSGGSAGTSQPATPAVDAAELIANGHAYAASKNMGVNSALTIGNAGYFNPVDLSILSQASAQSDIYYCIDQIAGMMGAIEQDHPPVYNIVQNGSKIYVLYG</sequence>
<keyword evidence="2" id="KW-1133">Transmembrane helix</keyword>
<keyword evidence="2" id="KW-0812">Transmembrane</keyword>
<keyword evidence="2" id="KW-0472">Membrane</keyword>
<reference evidence="3 4" key="1">
    <citation type="journal article" date="2019" name="Nat. Med.">
        <title>A library of human gut bacterial isolates paired with longitudinal multiomics data enables mechanistic microbiome research.</title>
        <authorList>
            <person name="Poyet M."/>
            <person name="Groussin M."/>
            <person name="Gibbons S.M."/>
            <person name="Avila-Pacheco J."/>
            <person name="Jiang X."/>
            <person name="Kearney S.M."/>
            <person name="Perrotta A.R."/>
            <person name="Berdy B."/>
            <person name="Zhao S."/>
            <person name="Lieberman T.D."/>
            <person name="Swanson P.K."/>
            <person name="Smith M."/>
            <person name="Roesemann S."/>
            <person name="Alexander J.E."/>
            <person name="Rich S.A."/>
            <person name="Livny J."/>
            <person name="Vlamakis H."/>
            <person name="Clish C."/>
            <person name="Bullock K."/>
            <person name="Deik A."/>
            <person name="Scott J."/>
            <person name="Pierce K.A."/>
            <person name="Xavier R.J."/>
            <person name="Alm E.J."/>
        </authorList>
    </citation>
    <scope>NUCLEOTIDE SEQUENCE [LARGE SCALE GENOMIC DNA]</scope>
    <source>
        <strain evidence="3 4">BIOML-A7</strain>
    </source>
</reference>
<dbReference type="AlphaFoldDB" id="A0A6I3Q716"/>
<evidence type="ECO:0000256" key="2">
    <source>
        <dbReference type="SAM" id="Phobius"/>
    </source>
</evidence>
<feature type="region of interest" description="Disordered" evidence="1">
    <location>
        <begin position="128"/>
        <end position="173"/>
    </location>
</feature>
<gene>
    <name evidence="3" type="ORF">GMD52_08965</name>
</gene>
<organism evidence="3 4">
    <name type="scientific">Ruthenibacterium lactatiformans</name>
    <dbReference type="NCBI Taxonomy" id="1550024"/>
    <lineage>
        <taxon>Bacteria</taxon>
        <taxon>Bacillati</taxon>
        <taxon>Bacillota</taxon>
        <taxon>Clostridia</taxon>
        <taxon>Eubacteriales</taxon>
        <taxon>Oscillospiraceae</taxon>
        <taxon>Ruthenibacterium</taxon>
    </lineage>
</organism>
<comment type="caution">
    <text evidence="3">The sequence shown here is derived from an EMBL/GenBank/DDBJ whole genome shotgun (WGS) entry which is preliminary data.</text>
</comment>
<evidence type="ECO:0000313" key="3">
    <source>
        <dbReference type="EMBL" id="MTS51668.1"/>
    </source>
</evidence>
<evidence type="ECO:0000313" key="4">
    <source>
        <dbReference type="Proteomes" id="UP000449193"/>
    </source>
</evidence>